<evidence type="ECO:0000313" key="3">
    <source>
        <dbReference type="Proteomes" id="UP001236652"/>
    </source>
</evidence>
<dbReference type="Proteomes" id="UP001236652">
    <property type="component" value="Chromosome"/>
</dbReference>
<feature type="transmembrane region" description="Helical" evidence="1">
    <location>
        <begin position="94"/>
        <end position="115"/>
    </location>
</feature>
<accession>A0ABY8V1U8</accession>
<dbReference type="EMBL" id="CP126446">
    <property type="protein sequence ID" value="WIF99772.1"/>
    <property type="molecule type" value="Genomic_DNA"/>
</dbReference>
<protein>
    <recommendedName>
        <fullName evidence="4">VanZ-like domain-containing protein</fullName>
    </recommendedName>
</protein>
<gene>
    <name evidence="2" type="ORF">QNI29_08980</name>
</gene>
<keyword evidence="1" id="KW-1133">Transmembrane helix</keyword>
<dbReference type="RefSeq" id="WP_231416163.1">
    <property type="nucleotide sequence ID" value="NZ_CP126446.1"/>
</dbReference>
<keyword evidence="1" id="KW-0472">Membrane</keyword>
<feature type="transmembrane region" description="Helical" evidence="1">
    <location>
        <begin position="57"/>
        <end position="74"/>
    </location>
</feature>
<feature type="transmembrane region" description="Helical" evidence="1">
    <location>
        <begin position="28"/>
        <end position="50"/>
    </location>
</feature>
<sequence length="129" mass="14822">MEGFLTFDWLIKDSQLAPLGITDQHLHFFFAMVLIILFYNIVRPIIYWMILLKWDRLLSYVLAALVVLFILAFYEVYQGVSGTGEVEVRDVSNGALALICFGGFVVVTFATERLVTYIKQHKKQKPKSV</sequence>
<organism evidence="2 3">
    <name type="scientific">Pontibacillus chungwhensis</name>
    <dbReference type="NCBI Taxonomy" id="265426"/>
    <lineage>
        <taxon>Bacteria</taxon>
        <taxon>Bacillati</taxon>
        <taxon>Bacillota</taxon>
        <taxon>Bacilli</taxon>
        <taxon>Bacillales</taxon>
        <taxon>Bacillaceae</taxon>
        <taxon>Pontibacillus</taxon>
    </lineage>
</organism>
<name>A0ABY8V1U8_9BACI</name>
<reference evidence="2 3" key="1">
    <citation type="submission" date="2023-05" db="EMBL/GenBank/DDBJ databases">
        <title>Comparative genomics reveals the evidence of polycyclic aromatic hydrocarbons degradation in moderately halophilic genus Pontibacillus.</title>
        <authorList>
            <person name="Yang H."/>
            <person name="Qian Z."/>
        </authorList>
    </citation>
    <scope>NUCLEOTIDE SEQUENCE [LARGE SCALE GENOMIC DNA]</scope>
    <source>
        <strain evidence="3">HN14</strain>
    </source>
</reference>
<evidence type="ECO:0008006" key="4">
    <source>
        <dbReference type="Google" id="ProtNLM"/>
    </source>
</evidence>
<keyword evidence="1" id="KW-0812">Transmembrane</keyword>
<keyword evidence="3" id="KW-1185">Reference proteome</keyword>
<evidence type="ECO:0000256" key="1">
    <source>
        <dbReference type="SAM" id="Phobius"/>
    </source>
</evidence>
<proteinExistence type="predicted"/>
<evidence type="ECO:0000313" key="2">
    <source>
        <dbReference type="EMBL" id="WIF99772.1"/>
    </source>
</evidence>